<protein>
    <submittedName>
        <fullName evidence="2">Uncharacterized protein</fullName>
    </submittedName>
</protein>
<sequence length="134" mass="14011">MPEPLVGVVVRVPALGQAVPGDVDGRVLAQCAGEEPHEADTAQERIHGGPHDLAHDRPVRIAAQTLDRRAVEVRDGGTACSAGDGKPRRTSSRISAVPRPVGAEAGTTGKNEPRATAFSRSPMIVSRPMSSPPR</sequence>
<keyword evidence="3" id="KW-1185">Reference proteome</keyword>
<feature type="compositionally biased region" description="Basic and acidic residues" evidence="1">
    <location>
        <begin position="34"/>
        <end position="55"/>
    </location>
</feature>
<dbReference type="Proteomes" id="UP000070134">
    <property type="component" value="Chromosome"/>
</dbReference>
<organism evidence="2 3">
    <name type="scientific">Sinomonas atrocyanea</name>
    <dbReference type="NCBI Taxonomy" id="37927"/>
    <lineage>
        <taxon>Bacteria</taxon>
        <taxon>Bacillati</taxon>
        <taxon>Actinomycetota</taxon>
        <taxon>Actinomycetes</taxon>
        <taxon>Micrococcales</taxon>
        <taxon>Micrococcaceae</taxon>
        <taxon>Sinomonas</taxon>
    </lineage>
</organism>
<gene>
    <name evidence="2" type="ORF">SA2016_0378</name>
</gene>
<proteinExistence type="predicted"/>
<dbReference type="KEGG" id="satk:SA2016_0378"/>
<dbReference type="AlphaFoldDB" id="A0A126ZW06"/>
<dbReference type="STRING" id="37927.SA2016_0378"/>
<accession>A0A126ZW06</accession>
<feature type="region of interest" description="Disordered" evidence="1">
    <location>
        <begin position="33"/>
        <end position="55"/>
    </location>
</feature>
<dbReference type="EMBL" id="CP014518">
    <property type="protein sequence ID" value="AMM31076.1"/>
    <property type="molecule type" value="Genomic_DNA"/>
</dbReference>
<evidence type="ECO:0000313" key="2">
    <source>
        <dbReference type="EMBL" id="AMM31076.1"/>
    </source>
</evidence>
<evidence type="ECO:0000256" key="1">
    <source>
        <dbReference type="SAM" id="MobiDB-lite"/>
    </source>
</evidence>
<evidence type="ECO:0000313" key="3">
    <source>
        <dbReference type="Proteomes" id="UP000070134"/>
    </source>
</evidence>
<feature type="region of interest" description="Disordered" evidence="1">
    <location>
        <begin position="72"/>
        <end position="134"/>
    </location>
</feature>
<reference evidence="2 3" key="1">
    <citation type="submission" date="2016-02" db="EMBL/GenBank/DDBJ databases">
        <title>Complete genome of Sinomonas atrocyanea KCTC 3377.</title>
        <authorList>
            <person name="Kim K.M."/>
        </authorList>
    </citation>
    <scope>NUCLEOTIDE SEQUENCE [LARGE SCALE GENOMIC DNA]</scope>
    <source>
        <strain evidence="2 3">KCTC 3377</strain>
    </source>
</reference>
<name>A0A126ZW06_9MICC</name>